<protein>
    <submittedName>
        <fullName evidence="4">DNA helicase</fullName>
    </submittedName>
</protein>
<keyword evidence="3" id="KW-1185">Reference proteome</keyword>
<gene>
    <name evidence="2" type="ORF">SSLN_LOCUS13578</name>
</gene>
<reference evidence="2 3" key="2">
    <citation type="submission" date="2018-11" db="EMBL/GenBank/DDBJ databases">
        <authorList>
            <consortium name="Pathogen Informatics"/>
        </authorList>
    </citation>
    <scope>NUCLEOTIDE SEQUENCE [LARGE SCALE GENOMIC DNA]</scope>
    <source>
        <strain evidence="2 3">NST_G2</strain>
    </source>
</reference>
<evidence type="ECO:0000313" key="3">
    <source>
        <dbReference type="Proteomes" id="UP000275846"/>
    </source>
</evidence>
<organism evidence="4">
    <name type="scientific">Schistocephalus solidus</name>
    <name type="common">Tapeworm</name>
    <dbReference type="NCBI Taxonomy" id="70667"/>
    <lineage>
        <taxon>Eukaryota</taxon>
        <taxon>Metazoa</taxon>
        <taxon>Spiralia</taxon>
        <taxon>Lophotrochozoa</taxon>
        <taxon>Platyhelminthes</taxon>
        <taxon>Cestoda</taxon>
        <taxon>Eucestoda</taxon>
        <taxon>Diphyllobothriidea</taxon>
        <taxon>Diphyllobothriidae</taxon>
        <taxon>Schistocephalus</taxon>
    </lineage>
</organism>
<name>A0A183TAT0_SCHSO</name>
<evidence type="ECO:0000313" key="2">
    <source>
        <dbReference type="EMBL" id="VDL99963.1"/>
    </source>
</evidence>
<dbReference type="WBParaSite" id="SSLN_0001409301-mRNA-1">
    <property type="protein sequence ID" value="SSLN_0001409301-mRNA-1"/>
    <property type="gene ID" value="SSLN_0001409301"/>
</dbReference>
<sequence length="82" mass="9290">MTPQSCPLYGDHTLETRNNVAERERLRPHPVTDGSNDGKNDLYEELLALLEKADKLIVLGDLDVRVDLCHAVWEEFLGHHGL</sequence>
<reference evidence="4" key="1">
    <citation type="submission" date="2016-06" db="UniProtKB">
        <authorList>
            <consortium name="WormBaseParasite"/>
        </authorList>
    </citation>
    <scope>IDENTIFICATION</scope>
</reference>
<feature type="compositionally biased region" description="Basic and acidic residues" evidence="1">
    <location>
        <begin position="12"/>
        <end position="27"/>
    </location>
</feature>
<dbReference type="AlphaFoldDB" id="A0A183TAT0"/>
<evidence type="ECO:0000313" key="4">
    <source>
        <dbReference type="WBParaSite" id="SSLN_0001409301-mRNA-1"/>
    </source>
</evidence>
<accession>A0A183TAT0</accession>
<dbReference type="EMBL" id="UYSU01038195">
    <property type="protein sequence ID" value="VDL99963.1"/>
    <property type="molecule type" value="Genomic_DNA"/>
</dbReference>
<dbReference type="Proteomes" id="UP000275846">
    <property type="component" value="Unassembled WGS sequence"/>
</dbReference>
<evidence type="ECO:0000256" key="1">
    <source>
        <dbReference type="SAM" id="MobiDB-lite"/>
    </source>
</evidence>
<feature type="region of interest" description="Disordered" evidence="1">
    <location>
        <begin position="1"/>
        <end position="38"/>
    </location>
</feature>
<proteinExistence type="predicted"/>